<dbReference type="OrthoDB" id="470139at2"/>
<dbReference type="Proteomes" id="UP000297597">
    <property type="component" value="Unassembled WGS sequence"/>
</dbReference>
<evidence type="ECO:0000313" key="3">
    <source>
        <dbReference type="Proteomes" id="UP000297597"/>
    </source>
</evidence>
<comment type="caution">
    <text evidence="2">The sequence shown here is derived from an EMBL/GenBank/DDBJ whole genome shotgun (WGS) entry which is preliminary data.</text>
</comment>
<dbReference type="EMBL" id="QFFZ01000023">
    <property type="protein sequence ID" value="TEB10646.1"/>
    <property type="molecule type" value="Genomic_DNA"/>
</dbReference>
<dbReference type="Pfam" id="PF06527">
    <property type="entry name" value="TniQ"/>
    <property type="match status" value="1"/>
</dbReference>
<dbReference type="RefSeq" id="WP_134214056.1">
    <property type="nucleotide sequence ID" value="NZ_QFFZ01000023.1"/>
</dbReference>
<protein>
    <recommendedName>
        <fullName evidence="1">TniQ domain-containing protein</fullName>
    </recommendedName>
</protein>
<proteinExistence type="predicted"/>
<dbReference type="InterPro" id="IPR009492">
    <property type="entry name" value="TniQ"/>
</dbReference>
<evidence type="ECO:0000259" key="1">
    <source>
        <dbReference type="Pfam" id="PF06527"/>
    </source>
</evidence>
<sequence length="208" mass="23935">MLAEPLNTYESWSLTLPTIPPRSRLYHLEPVGIGTPYVESLTSYISRLADAHSLYTSTLVLRELAKASSQPIYTGFDRSSAINGLINMATSWVSALESLTLRNDLRFLTMLTWAEVLPAVGLTRKWKAWCPTCFEEWRMAEQPIYDPLLWTLQVIKVCPYHRQYLQLKCPYCNQDDIPLLTWRSRPGYCPKCEQWLGIPLKSVTSQIF</sequence>
<organism evidence="2 3">
    <name type="scientific">Pelotomaculum propionicicum</name>
    <dbReference type="NCBI Taxonomy" id="258475"/>
    <lineage>
        <taxon>Bacteria</taxon>
        <taxon>Bacillati</taxon>
        <taxon>Bacillota</taxon>
        <taxon>Clostridia</taxon>
        <taxon>Eubacteriales</taxon>
        <taxon>Desulfotomaculaceae</taxon>
        <taxon>Pelotomaculum</taxon>
    </lineage>
</organism>
<evidence type="ECO:0000313" key="2">
    <source>
        <dbReference type="EMBL" id="TEB10646.1"/>
    </source>
</evidence>
<dbReference type="AlphaFoldDB" id="A0A4Y7RPD2"/>
<reference evidence="2 3" key="1">
    <citation type="journal article" date="2018" name="Environ. Microbiol.">
        <title>Novel energy conservation strategies and behaviour of Pelotomaculum schinkii driving syntrophic propionate catabolism.</title>
        <authorList>
            <person name="Hidalgo-Ahumada C.A.P."/>
            <person name="Nobu M.K."/>
            <person name="Narihiro T."/>
            <person name="Tamaki H."/>
            <person name="Liu W.T."/>
            <person name="Kamagata Y."/>
            <person name="Stams A.J.M."/>
            <person name="Imachi H."/>
            <person name="Sousa D.Z."/>
        </authorList>
    </citation>
    <scope>NUCLEOTIDE SEQUENCE [LARGE SCALE GENOMIC DNA]</scope>
    <source>
        <strain evidence="2 3">MGP</strain>
    </source>
</reference>
<feature type="domain" description="TniQ" evidence="1">
    <location>
        <begin position="31"/>
        <end position="165"/>
    </location>
</feature>
<gene>
    <name evidence="2" type="ORF">Pmgp_02226</name>
</gene>
<keyword evidence="3" id="KW-1185">Reference proteome</keyword>
<name>A0A4Y7RPD2_9FIRM</name>
<accession>A0A4Y7RPD2</accession>